<dbReference type="AlphaFoldDB" id="A0A8T3BQE0"/>
<evidence type="ECO:0000313" key="1">
    <source>
        <dbReference type="EMBL" id="KAI0516555.1"/>
    </source>
</evidence>
<keyword evidence="2" id="KW-1185">Reference proteome</keyword>
<name>A0A8T3BQE0_DENNO</name>
<reference evidence="1" key="1">
    <citation type="journal article" date="2022" name="Front. Genet.">
        <title>Chromosome-Scale Assembly of the Dendrobium nobile Genome Provides Insights Into the Molecular Mechanism of the Biosynthesis of the Medicinal Active Ingredient of Dendrobium.</title>
        <authorList>
            <person name="Xu Q."/>
            <person name="Niu S.-C."/>
            <person name="Li K.-L."/>
            <person name="Zheng P.-J."/>
            <person name="Zhang X.-J."/>
            <person name="Jia Y."/>
            <person name="Liu Y."/>
            <person name="Niu Y.-X."/>
            <person name="Yu L.-H."/>
            <person name="Chen D.-F."/>
            <person name="Zhang G.-Q."/>
        </authorList>
    </citation>
    <scope>NUCLEOTIDE SEQUENCE</scope>
    <source>
        <tissue evidence="1">Leaf</tissue>
    </source>
</reference>
<comment type="caution">
    <text evidence="1">The sequence shown here is derived from an EMBL/GenBank/DDBJ whole genome shotgun (WGS) entry which is preliminary data.</text>
</comment>
<protein>
    <submittedName>
        <fullName evidence="1">Uncharacterized protein</fullName>
    </submittedName>
</protein>
<accession>A0A8T3BQE0</accession>
<organism evidence="1 2">
    <name type="scientific">Dendrobium nobile</name>
    <name type="common">Orchid</name>
    <dbReference type="NCBI Taxonomy" id="94219"/>
    <lineage>
        <taxon>Eukaryota</taxon>
        <taxon>Viridiplantae</taxon>
        <taxon>Streptophyta</taxon>
        <taxon>Embryophyta</taxon>
        <taxon>Tracheophyta</taxon>
        <taxon>Spermatophyta</taxon>
        <taxon>Magnoliopsida</taxon>
        <taxon>Liliopsida</taxon>
        <taxon>Asparagales</taxon>
        <taxon>Orchidaceae</taxon>
        <taxon>Epidendroideae</taxon>
        <taxon>Malaxideae</taxon>
        <taxon>Dendrobiinae</taxon>
        <taxon>Dendrobium</taxon>
    </lineage>
</organism>
<dbReference type="EMBL" id="JAGYWB010000007">
    <property type="protein sequence ID" value="KAI0516555.1"/>
    <property type="molecule type" value="Genomic_DNA"/>
</dbReference>
<sequence length="104" mass="11463">MYSQIFLEAAYNKRSSLWGIGCSCGKRQYHSSSKGQILLATFAKRCSQICGTLLGVSAIQRVRAEHRIVYATTSTGNNLGRSQSRFCAGIAAHSERKRLDYGGR</sequence>
<evidence type="ECO:0000313" key="2">
    <source>
        <dbReference type="Proteomes" id="UP000829196"/>
    </source>
</evidence>
<dbReference type="Proteomes" id="UP000829196">
    <property type="component" value="Unassembled WGS sequence"/>
</dbReference>
<proteinExistence type="predicted"/>
<gene>
    <name evidence="1" type="ORF">KFK09_009232</name>
</gene>